<dbReference type="InterPro" id="IPR012549">
    <property type="entry name" value="EptA-like_N"/>
</dbReference>
<dbReference type="Proteomes" id="UP000031670">
    <property type="component" value="Unassembled WGS sequence"/>
</dbReference>
<evidence type="ECO:0000313" key="3">
    <source>
        <dbReference type="EMBL" id="GAM60856.1"/>
    </source>
</evidence>
<evidence type="ECO:0000259" key="2">
    <source>
        <dbReference type="Pfam" id="PF08019"/>
    </source>
</evidence>
<reference evidence="3 4" key="2">
    <citation type="submission" date="2015-01" db="EMBL/GenBank/DDBJ databases">
        <authorList>
            <consortium name="NBRP consortium"/>
            <person name="Sawabe T."/>
            <person name="Meirelles P."/>
            <person name="Feng G."/>
            <person name="Sayaka M."/>
            <person name="Hattori M."/>
            <person name="Ohkuma M."/>
        </authorList>
    </citation>
    <scope>NUCLEOTIDE SEQUENCE [LARGE SCALE GENOMIC DNA]</scope>
    <source>
        <strain evidence="3 4">JCM19232</strain>
    </source>
</reference>
<organism evidence="3 4">
    <name type="scientific">Vibrio ishigakensis</name>
    <dbReference type="NCBI Taxonomy" id="1481914"/>
    <lineage>
        <taxon>Bacteria</taxon>
        <taxon>Pseudomonadati</taxon>
        <taxon>Pseudomonadota</taxon>
        <taxon>Gammaproteobacteria</taxon>
        <taxon>Vibrionales</taxon>
        <taxon>Vibrionaceae</taxon>
        <taxon>Vibrio</taxon>
    </lineage>
</organism>
<name>A0A0B8P3Q8_9VIBR</name>
<feature type="transmembrane region" description="Helical" evidence="1">
    <location>
        <begin position="12"/>
        <end position="31"/>
    </location>
</feature>
<dbReference type="EMBL" id="BBSA01000002">
    <property type="protein sequence ID" value="GAM60856.1"/>
    <property type="molecule type" value="Genomic_DNA"/>
</dbReference>
<feature type="domain" description="Phosphoethanolamine transferase N-terminal" evidence="2">
    <location>
        <begin position="55"/>
        <end position="151"/>
    </location>
</feature>
<dbReference type="InterPro" id="IPR040423">
    <property type="entry name" value="PEA_transferase"/>
</dbReference>
<evidence type="ECO:0000256" key="1">
    <source>
        <dbReference type="SAM" id="Phobius"/>
    </source>
</evidence>
<keyword evidence="1" id="KW-0472">Membrane</keyword>
<keyword evidence="3" id="KW-0808">Transferase</keyword>
<dbReference type="GO" id="GO:0005886">
    <property type="term" value="C:plasma membrane"/>
    <property type="evidence" value="ECO:0007669"/>
    <property type="project" value="UniProtKB-SubCell"/>
</dbReference>
<feature type="transmembrane region" description="Helical" evidence="1">
    <location>
        <begin position="113"/>
        <end position="137"/>
    </location>
</feature>
<protein>
    <submittedName>
        <fullName evidence="3">Phosphoethanolamine transferase EptA</fullName>
    </submittedName>
</protein>
<sequence length="170" mass="19198">MQFLFRMITGQYRLVWIVSFVYSALFNFAFFRDFTAAFPLDAGNWGFFISVCFFLFAVHIFVFSLLAGRLFTKLVLSLGFLIGASAAYFSWTYGIVVDTVMLQNILETDTGEAFGLFSIELVATMIIGALLPIYLVWKAPVATKLLAREPCETLLHDLCTAYHCHRISAI</sequence>
<keyword evidence="1" id="KW-1133">Transmembrane helix</keyword>
<dbReference type="Pfam" id="PF08019">
    <property type="entry name" value="EptA_B_N"/>
    <property type="match status" value="1"/>
</dbReference>
<dbReference type="GO" id="GO:0016776">
    <property type="term" value="F:phosphotransferase activity, phosphate group as acceptor"/>
    <property type="evidence" value="ECO:0007669"/>
    <property type="project" value="TreeGrafter"/>
</dbReference>
<accession>A0A0B8P3Q8</accession>
<gene>
    <name evidence="3" type="ORF">JCM19232_3798</name>
</gene>
<proteinExistence type="predicted"/>
<dbReference type="PANTHER" id="PTHR30443:SF0">
    <property type="entry name" value="PHOSPHOETHANOLAMINE TRANSFERASE EPTA"/>
    <property type="match status" value="1"/>
</dbReference>
<dbReference type="GO" id="GO:0009244">
    <property type="term" value="P:lipopolysaccharide core region biosynthetic process"/>
    <property type="evidence" value="ECO:0007669"/>
    <property type="project" value="TreeGrafter"/>
</dbReference>
<dbReference type="AlphaFoldDB" id="A0A0B8P3Q8"/>
<dbReference type="PANTHER" id="PTHR30443">
    <property type="entry name" value="INNER MEMBRANE PROTEIN"/>
    <property type="match status" value="1"/>
</dbReference>
<reference evidence="3 4" key="1">
    <citation type="submission" date="2015-01" db="EMBL/GenBank/DDBJ databases">
        <title>Vibrio sp. C5 JCM 19232 whole genome shotgun sequence.</title>
        <authorList>
            <person name="Sawabe T."/>
            <person name="Meirelles P."/>
            <person name="Feng G."/>
            <person name="Sayaka M."/>
            <person name="Hattori M."/>
            <person name="Ohkuma M."/>
        </authorList>
    </citation>
    <scope>NUCLEOTIDE SEQUENCE [LARGE SCALE GENOMIC DNA]</scope>
    <source>
        <strain evidence="3 4">JCM19232</strain>
    </source>
</reference>
<feature type="transmembrane region" description="Helical" evidence="1">
    <location>
        <begin position="74"/>
        <end position="93"/>
    </location>
</feature>
<feature type="transmembrane region" description="Helical" evidence="1">
    <location>
        <begin position="43"/>
        <end position="67"/>
    </location>
</feature>
<comment type="caution">
    <text evidence="3">The sequence shown here is derived from an EMBL/GenBank/DDBJ whole genome shotgun (WGS) entry which is preliminary data.</text>
</comment>
<keyword evidence="1" id="KW-0812">Transmembrane</keyword>
<evidence type="ECO:0000313" key="4">
    <source>
        <dbReference type="Proteomes" id="UP000031670"/>
    </source>
</evidence>